<dbReference type="OrthoDB" id="8537236at2"/>
<organism evidence="2 3">
    <name type="scientific">Methyloversatilis universalis (strain ATCC BAA-1314 / DSM 25237 / JCM 13912 / CCUG 52030 / FAM5)</name>
    <dbReference type="NCBI Taxonomy" id="1000565"/>
    <lineage>
        <taxon>Bacteria</taxon>
        <taxon>Pseudomonadati</taxon>
        <taxon>Pseudomonadota</taxon>
        <taxon>Betaproteobacteria</taxon>
        <taxon>Nitrosomonadales</taxon>
        <taxon>Sterolibacteriaceae</taxon>
        <taxon>Methyloversatilis</taxon>
    </lineage>
</organism>
<reference evidence="2 3" key="1">
    <citation type="journal article" date="2011" name="J. Bacteriol.">
        <title>Genome sequence of Methyloversatilis universalis FAM5T, a methylotrophic representative of the order Rhodocyclales.</title>
        <authorList>
            <person name="Kittichotirat W."/>
            <person name="Good N.M."/>
            <person name="Hall R."/>
            <person name="Bringel F."/>
            <person name="Lajus A."/>
            <person name="Medigue C."/>
            <person name="Smalley N.E."/>
            <person name="Beck D."/>
            <person name="Bumgarner R."/>
            <person name="Vuilleumier S."/>
            <person name="Kalyuzhnaya M.G."/>
        </authorList>
    </citation>
    <scope>NUCLEOTIDE SEQUENCE [LARGE SCALE GENOMIC DNA]</scope>
    <source>
        <strain evidence="3">ATCC BAA-1314 / JCM 13912 / FAM5</strain>
    </source>
</reference>
<protein>
    <submittedName>
        <fullName evidence="2">Regulatory protein MarR</fullName>
    </submittedName>
</protein>
<comment type="caution">
    <text evidence="2">The sequence shown here is derived from an EMBL/GenBank/DDBJ whole genome shotgun (WGS) entry which is preliminary data.</text>
</comment>
<dbReference type="InterPro" id="IPR036388">
    <property type="entry name" value="WH-like_DNA-bd_sf"/>
</dbReference>
<dbReference type="AlphaFoldDB" id="F5RGS8"/>
<dbReference type="STRING" id="1000565.METUNv1_03519"/>
<dbReference type="RefSeq" id="WP_008063991.1">
    <property type="nucleotide sequence ID" value="NZ_AFHG01000058.1"/>
</dbReference>
<dbReference type="SUPFAM" id="SSF46785">
    <property type="entry name" value="Winged helix' DNA-binding domain"/>
    <property type="match status" value="1"/>
</dbReference>
<feature type="coiled-coil region" evidence="1">
    <location>
        <begin position="80"/>
        <end position="117"/>
    </location>
</feature>
<sequence length="121" mass="14108">MLDEQTRYRLLKLLEANPELSQRQLAQALGISVGKVNFCLNALIERGLVKARNFRNSRNKLAYMYFLTPAGFEEKARVSLRYLKQKLQEYETLRSEIEELQNEARRMNVQTGEVLQEEAGQ</sequence>
<dbReference type="Gene3D" id="1.10.10.10">
    <property type="entry name" value="Winged helix-like DNA-binding domain superfamily/Winged helix DNA-binding domain"/>
    <property type="match status" value="1"/>
</dbReference>
<dbReference type="InterPro" id="IPR026433">
    <property type="entry name" value="MarR_EPS"/>
</dbReference>
<evidence type="ECO:0000256" key="1">
    <source>
        <dbReference type="SAM" id="Coils"/>
    </source>
</evidence>
<dbReference type="InterPro" id="IPR011991">
    <property type="entry name" value="ArsR-like_HTH"/>
</dbReference>
<dbReference type="GO" id="GO:0006355">
    <property type="term" value="P:regulation of DNA-templated transcription"/>
    <property type="evidence" value="ECO:0007669"/>
    <property type="project" value="UniProtKB-ARBA"/>
</dbReference>
<gene>
    <name evidence="2" type="ORF">METUNv1_03519</name>
</gene>
<keyword evidence="1" id="KW-0175">Coiled coil</keyword>
<accession>F5RGS8</accession>
<dbReference type="eggNOG" id="COG1846">
    <property type="taxonomic scope" value="Bacteria"/>
</dbReference>
<keyword evidence="3" id="KW-1185">Reference proteome</keyword>
<proteinExistence type="predicted"/>
<dbReference type="InterPro" id="IPR036390">
    <property type="entry name" value="WH_DNA-bd_sf"/>
</dbReference>
<evidence type="ECO:0000313" key="2">
    <source>
        <dbReference type="EMBL" id="EGK70132.1"/>
    </source>
</evidence>
<dbReference type="CDD" id="cd00090">
    <property type="entry name" value="HTH_ARSR"/>
    <property type="match status" value="1"/>
</dbReference>
<dbReference type="NCBIfam" id="TIGR04176">
    <property type="entry name" value="MarR_EPS"/>
    <property type="match status" value="1"/>
</dbReference>
<dbReference type="EMBL" id="AFHG01000058">
    <property type="protein sequence ID" value="EGK70132.1"/>
    <property type="molecule type" value="Genomic_DNA"/>
</dbReference>
<dbReference type="Pfam" id="PF13412">
    <property type="entry name" value="HTH_24"/>
    <property type="match status" value="1"/>
</dbReference>
<name>F5RGS8_METUF</name>
<dbReference type="Proteomes" id="UP000005019">
    <property type="component" value="Unassembled WGS sequence"/>
</dbReference>
<evidence type="ECO:0000313" key="3">
    <source>
        <dbReference type="Proteomes" id="UP000005019"/>
    </source>
</evidence>